<dbReference type="Pfam" id="PF04230">
    <property type="entry name" value="PS_pyruv_trans"/>
    <property type="match status" value="1"/>
</dbReference>
<organism evidence="3 4">
    <name type="scientific">Rothia mucilaginosa</name>
    <dbReference type="NCBI Taxonomy" id="43675"/>
    <lineage>
        <taxon>Bacteria</taxon>
        <taxon>Bacillati</taxon>
        <taxon>Actinomycetota</taxon>
        <taxon>Actinomycetes</taxon>
        <taxon>Micrococcales</taxon>
        <taxon>Micrococcaceae</taxon>
        <taxon>Rothia</taxon>
    </lineage>
</organism>
<evidence type="ECO:0000259" key="2">
    <source>
        <dbReference type="Pfam" id="PF04230"/>
    </source>
</evidence>
<dbReference type="GO" id="GO:0016740">
    <property type="term" value="F:transferase activity"/>
    <property type="evidence" value="ECO:0007669"/>
    <property type="project" value="UniProtKB-KW"/>
</dbReference>
<evidence type="ECO:0000256" key="1">
    <source>
        <dbReference type="SAM" id="MobiDB-lite"/>
    </source>
</evidence>
<keyword evidence="3" id="KW-0808">Transferase</keyword>
<dbReference type="EMBL" id="JAGZXI010000001">
    <property type="protein sequence ID" value="MBS6634232.1"/>
    <property type="molecule type" value="Genomic_DNA"/>
</dbReference>
<name>A0A943TA72_9MICC</name>
<accession>A0A943TA72</accession>
<sequence>MTENAHSTYSRTPRVLVIGDIGQHAYHVGDEAMTMAAARFLHEGGCSVTLMTRDERHSARYLNAPRNTDGGGYSYLPFFLFPWSPAERELTLEAIERILRELYPANEGGAAPRETDPTDLLERLLNTPEVRALPEPLHPAEDTVRTIIDWARAVATADAVLISGGGNLNSRFGWLLYERAAVALVAEYAGVPLFVTGQSLGPTLTERDAQTLERMLRSARSVSVREENSLAWCRERGIDARLCVDDATDAAPEHPSRALDYTADADEADEAGTAHAVALDPSELLGALPERYVCVTVNACTQEQAERLAGLLDQVYCEHGYAPVFLSHFGDPLQANQPGRRGDADTHERIAVLLSPAAREAAIVLPILHTDQSLLVHRAAALTITSRYHPAAFSAAAGIPVLALIPDAFTQVRVGGALSLYGWGEFTLPLGMLAGGVPELMVAAALRYAAVATDARRTELLEALRAERAYLLAQILAHSEEKSGESTPPAPFPAATQVPALPEPLGATVRAARELFTVTSLTAGFEWAMSDRAHSWDAEHRLQLERARMSGGVQGIHGAHGAHGAEEPRPIAVEPESSSDASAEGPATHPSLLARVVRRLRG</sequence>
<comment type="caution">
    <text evidence="3">The sequence shown here is derived from an EMBL/GenBank/DDBJ whole genome shotgun (WGS) entry which is preliminary data.</text>
</comment>
<dbReference type="PANTHER" id="PTHR36836:SF1">
    <property type="entry name" value="COLANIC ACID BIOSYNTHESIS PROTEIN WCAK"/>
    <property type="match status" value="1"/>
</dbReference>
<dbReference type="InterPro" id="IPR007345">
    <property type="entry name" value="Polysacch_pyruvyl_Trfase"/>
</dbReference>
<dbReference type="Proteomes" id="UP000739069">
    <property type="component" value="Unassembled WGS sequence"/>
</dbReference>
<dbReference type="PANTHER" id="PTHR36836">
    <property type="entry name" value="COLANIC ACID BIOSYNTHESIS PROTEIN WCAK"/>
    <property type="match status" value="1"/>
</dbReference>
<evidence type="ECO:0000313" key="4">
    <source>
        <dbReference type="Proteomes" id="UP000739069"/>
    </source>
</evidence>
<gene>
    <name evidence="3" type="ORF">KH265_00985</name>
</gene>
<dbReference type="RefSeq" id="WP_303951733.1">
    <property type="nucleotide sequence ID" value="NZ_JAGZXI010000001.1"/>
</dbReference>
<evidence type="ECO:0000313" key="3">
    <source>
        <dbReference type="EMBL" id="MBS6634232.1"/>
    </source>
</evidence>
<reference evidence="3" key="1">
    <citation type="submission" date="2021-02" db="EMBL/GenBank/DDBJ databases">
        <title>Infant gut strain persistence is associated with maternal origin, phylogeny, and functional potential including surface adhesion and iron acquisition.</title>
        <authorList>
            <person name="Lou Y.C."/>
        </authorList>
    </citation>
    <scope>NUCLEOTIDE SEQUENCE</scope>
    <source>
        <strain evidence="3">L1_008_092G1_dasL1_008_092G1_concoct_16</strain>
    </source>
</reference>
<feature type="domain" description="Polysaccharide pyruvyl transferase" evidence="2">
    <location>
        <begin position="29"/>
        <end position="404"/>
    </location>
</feature>
<feature type="region of interest" description="Disordered" evidence="1">
    <location>
        <begin position="553"/>
        <end position="594"/>
    </location>
</feature>
<protein>
    <submittedName>
        <fullName evidence="3">Polysaccharide pyruvyl transferase family protein</fullName>
    </submittedName>
</protein>
<dbReference type="AlphaFoldDB" id="A0A943TA72"/>
<proteinExistence type="predicted"/>